<accession>A0A178Y9V7</accession>
<name>A0A178Y9V7_SINSA</name>
<reference evidence="1 2" key="1">
    <citation type="submission" date="2015-11" db="EMBL/GenBank/DDBJ databases">
        <title>Ensifer anhuiense sp. nov., an effective nitrogen fixation bacterium with Glycine soja.</title>
        <authorList>
            <person name="Yan H."/>
            <person name="Chen W."/>
        </authorList>
    </citation>
    <scope>NUCLEOTIDE SEQUENCE [LARGE SCALE GENOMIC DNA]</scope>
    <source>
        <strain evidence="1 2">LMG 7837</strain>
    </source>
</reference>
<evidence type="ECO:0000313" key="2">
    <source>
        <dbReference type="Proteomes" id="UP000078507"/>
    </source>
</evidence>
<dbReference type="SUPFAM" id="SSF69118">
    <property type="entry name" value="AhpD-like"/>
    <property type="match status" value="1"/>
</dbReference>
<dbReference type="InterPro" id="IPR029032">
    <property type="entry name" value="AhpD-like"/>
</dbReference>
<gene>
    <name evidence="1" type="ORF">ATB98_08305</name>
</gene>
<comment type="caution">
    <text evidence="1">The sequence shown here is derived from an EMBL/GenBank/DDBJ whole genome shotgun (WGS) entry which is preliminary data.</text>
</comment>
<proteinExistence type="predicted"/>
<dbReference type="EMBL" id="LNQB01000076">
    <property type="protein sequence ID" value="OAP43873.1"/>
    <property type="molecule type" value="Genomic_DNA"/>
</dbReference>
<organism evidence="1 2">
    <name type="scientific">Sinorhizobium saheli</name>
    <dbReference type="NCBI Taxonomy" id="36856"/>
    <lineage>
        <taxon>Bacteria</taxon>
        <taxon>Pseudomonadati</taxon>
        <taxon>Pseudomonadota</taxon>
        <taxon>Alphaproteobacteria</taxon>
        <taxon>Hyphomicrobiales</taxon>
        <taxon>Rhizobiaceae</taxon>
        <taxon>Sinorhizobium/Ensifer group</taxon>
        <taxon>Sinorhizobium</taxon>
    </lineage>
</organism>
<protein>
    <submittedName>
        <fullName evidence="1">Uncharacterized protein</fullName>
    </submittedName>
</protein>
<evidence type="ECO:0000313" key="1">
    <source>
        <dbReference type="EMBL" id="OAP43873.1"/>
    </source>
</evidence>
<dbReference type="OrthoDB" id="287782at2"/>
<keyword evidence="2" id="KW-1185">Reference proteome</keyword>
<dbReference type="AlphaFoldDB" id="A0A178Y9V7"/>
<sequence length="189" mass="20290">MIAALLKRQFAKFQRRYKYDAAYLCEIADLDAIGALKLGLATGFTGHRFGVPKEAYFAAKITGAEWADCGSCLNLAIAMAVEADIPRESIAALLVGPAANAPEAMALARRYARAVIENDPCLPEVLEACERRWGRRGVAGLASATVSGLFFPLLKRGLGYGNACEPIYRELRSRMGDAGVDAGTSERTS</sequence>
<dbReference type="Proteomes" id="UP000078507">
    <property type="component" value="Unassembled WGS sequence"/>
</dbReference>
<dbReference type="RefSeq" id="WP_066875788.1">
    <property type="nucleotide sequence ID" value="NZ_LNQB01000076.1"/>
</dbReference>
<dbReference type="STRING" id="36856.ATB98_08305"/>